<organism evidence="1 2">
    <name type="scientific">Trachymyrmex cornetzi</name>
    <dbReference type="NCBI Taxonomy" id="471704"/>
    <lineage>
        <taxon>Eukaryota</taxon>
        <taxon>Metazoa</taxon>
        <taxon>Ecdysozoa</taxon>
        <taxon>Arthropoda</taxon>
        <taxon>Hexapoda</taxon>
        <taxon>Insecta</taxon>
        <taxon>Pterygota</taxon>
        <taxon>Neoptera</taxon>
        <taxon>Endopterygota</taxon>
        <taxon>Hymenoptera</taxon>
        <taxon>Apocrita</taxon>
        <taxon>Aculeata</taxon>
        <taxon>Formicoidea</taxon>
        <taxon>Formicidae</taxon>
        <taxon>Myrmicinae</taxon>
        <taxon>Trachymyrmex</taxon>
    </lineage>
</organism>
<accession>A0A151JQ91</accession>
<dbReference type="EMBL" id="KQ978706">
    <property type="protein sequence ID" value="KYN29112.1"/>
    <property type="molecule type" value="Genomic_DNA"/>
</dbReference>
<sequence>MRGRTTKNYVDVLLKVNNILKLQPKIAVIDFEKAEQKALQTALLDNAKKHKIFRRNQSDDELERGFIKLMIALALLPANFIEEGFDLIIKVIFNVEENEQLKTFINYYKRVDIVCKDMKNYILFL</sequence>
<evidence type="ECO:0000313" key="1">
    <source>
        <dbReference type="EMBL" id="KYN29112.1"/>
    </source>
</evidence>
<gene>
    <name evidence="1" type="ORF">ALC57_01454</name>
</gene>
<proteinExistence type="predicted"/>
<protein>
    <submittedName>
        <fullName evidence="1">Uncharacterized protein</fullName>
    </submittedName>
</protein>
<dbReference type="Proteomes" id="UP000078492">
    <property type="component" value="Unassembled WGS sequence"/>
</dbReference>
<evidence type="ECO:0000313" key="2">
    <source>
        <dbReference type="Proteomes" id="UP000078492"/>
    </source>
</evidence>
<name>A0A151JQ91_9HYME</name>
<keyword evidence="2" id="KW-1185">Reference proteome</keyword>
<dbReference type="AlphaFoldDB" id="A0A151JQ91"/>
<reference evidence="1 2" key="1">
    <citation type="submission" date="2015-09" db="EMBL/GenBank/DDBJ databases">
        <title>Trachymyrmex cornetzi WGS genome.</title>
        <authorList>
            <person name="Nygaard S."/>
            <person name="Hu H."/>
            <person name="Boomsma J."/>
            <person name="Zhang G."/>
        </authorList>
    </citation>
    <scope>NUCLEOTIDE SEQUENCE [LARGE SCALE GENOMIC DNA]</scope>
    <source>
        <strain evidence="1">Tcor2-1</strain>
        <tissue evidence="1">Whole body</tissue>
    </source>
</reference>